<dbReference type="GO" id="GO:0008526">
    <property type="term" value="F:phosphatidylinositol transfer activity"/>
    <property type="evidence" value="ECO:0007669"/>
    <property type="project" value="TreeGrafter"/>
</dbReference>
<dbReference type="InterPro" id="IPR001251">
    <property type="entry name" value="CRAL-TRIO_dom"/>
</dbReference>
<dbReference type="Proteomes" id="UP001153069">
    <property type="component" value="Unassembled WGS sequence"/>
</dbReference>
<dbReference type="PROSITE" id="PS50191">
    <property type="entry name" value="CRAL_TRIO"/>
    <property type="match status" value="1"/>
</dbReference>
<proteinExistence type="predicted"/>
<dbReference type="OrthoDB" id="1434354at2759"/>
<keyword evidence="3" id="KW-1185">Reference proteome</keyword>
<gene>
    <name evidence="2" type="ORF">SEMRO_147_G067970.1</name>
</gene>
<organism evidence="2 3">
    <name type="scientific">Seminavis robusta</name>
    <dbReference type="NCBI Taxonomy" id="568900"/>
    <lineage>
        <taxon>Eukaryota</taxon>
        <taxon>Sar</taxon>
        <taxon>Stramenopiles</taxon>
        <taxon>Ochrophyta</taxon>
        <taxon>Bacillariophyta</taxon>
        <taxon>Bacillariophyceae</taxon>
        <taxon>Bacillariophycidae</taxon>
        <taxon>Naviculales</taxon>
        <taxon>Naviculaceae</taxon>
        <taxon>Seminavis</taxon>
    </lineage>
</organism>
<dbReference type="InterPro" id="IPR052578">
    <property type="entry name" value="PI_Transfer_CRAL-TRIO"/>
</dbReference>
<dbReference type="AlphaFoldDB" id="A0A9N8HAG7"/>
<feature type="domain" description="CRAL-TRIO" evidence="1">
    <location>
        <begin position="119"/>
        <end position="283"/>
    </location>
</feature>
<dbReference type="SUPFAM" id="SSF52087">
    <property type="entry name" value="CRAL/TRIO domain"/>
    <property type="match status" value="1"/>
</dbReference>
<accession>A0A9N8HAG7</accession>
<dbReference type="PANTHER" id="PTHR45824:SF29">
    <property type="entry name" value="GH16843P"/>
    <property type="match status" value="1"/>
</dbReference>
<name>A0A9N8HAG7_9STRA</name>
<protein>
    <submittedName>
        <fullName evidence="2">CRAL TRIO domain protein</fullName>
    </submittedName>
</protein>
<evidence type="ECO:0000259" key="1">
    <source>
        <dbReference type="PROSITE" id="PS50191"/>
    </source>
</evidence>
<dbReference type="PANTHER" id="PTHR45824">
    <property type="entry name" value="GH16843P"/>
    <property type="match status" value="1"/>
</dbReference>
<dbReference type="EMBL" id="CAICTM010000146">
    <property type="protein sequence ID" value="CAB9502828.1"/>
    <property type="molecule type" value="Genomic_DNA"/>
</dbReference>
<dbReference type="InterPro" id="IPR036865">
    <property type="entry name" value="CRAL-TRIO_dom_sf"/>
</dbReference>
<reference evidence="2" key="1">
    <citation type="submission" date="2020-06" db="EMBL/GenBank/DDBJ databases">
        <authorList>
            <consortium name="Plant Systems Biology data submission"/>
        </authorList>
    </citation>
    <scope>NUCLEOTIDE SEQUENCE</scope>
    <source>
        <strain evidence="2">D6</strain>
    </source>
</reference>
<evidence type="ECO:0000313" key="3">
    <source>
        <dbReference type="Proteomes" id="UP001153069"/>
    </source>
</evidence>
<dbReference type="Gene3D" id="3.40.525.10">
    <property type="entry name" value="CRAL-TRIO lipid binding domain"/>
    <property type="match status" value="1"/>
</dbReference>
<dbReference type="CDD" id="cd00170">
    <property type="entry name" value="SEC14"/>
    <property type="match status" value="1"/>
</dbReference>
<evidence type="ECO:0000313" key="2">
    <source>
        <dbReference type="EMBL" id="CAB9502828.1"/>
    </source>
</evidence>
<comment type="caution">
    <text evidence="2">The sequence shown here is derived from an EMBL/GenBank/DDBJ whole genome shotgun (WGS) entry which is preliminary data.</text>
</comment>
<dbReference type="Pfam" id="PF00650">
    <property type="entry name" value="CRAL_TRIO"/>
    <property type="match status" value="1"/>
</dbReference>
<sequence>MCLQQDSKENNLEAAEESETLLQSMLSQLTEEEMETAARTNYQYLQSAWSGTATVEDRQKHATAMARRYLKSKKDVDRALDCMRLTLQFRQEMKLDQLRRTFDDSIDDNDEQQQQFRSELAERLSSKKSFVMGYDKEGRATFHFRPPKSIHHDLHWTMMEALYTMERTIACSQRNAGQDSINAVVDIAGFQPMVHAPPLHVGQQFLQTLRRHYVGHIDKIVILDAPMAFVILWQLLSPFVGTKTSSKIVFLSGQENKTEQISQLYDPAQAAPWMMTGGRKERELDMDEYLYKTTFDHAFDEDK</sequence>